<evidence type="ECO:0000256" key="2">
    <source>
        <dbReference type="ARBA" id="ARBA00022692"/>
    </source>
</evidence>
<dbReference type="PANTHER" id="PTHR15549:SF27">
    <property type="entry name" value="CHITIN-BINDING TYPE-1 DOMAIN-CONTAINING PROTEIN"/>
    <property type="match status" value="1"/>
</dbReference>
<evidence type="ECO:0000256" key="5">
    <source>
        <dbReference type="SAM" id="MobiDB-lite"/>
    </source>
</evidence>
<name>R0K9E3_EXST2</name>
<evidence type="ECO:0000256" key="3">
    <source>
        <dbReference type="ARBA" id="ARBA00022989"/>
    </source>
</evidence>
<feature type="transmembrane region" description="Helical" evidence="6">
    <location>
        <begin position="142"/>
        <end position="166"/>
    </location>
</feature>
<protein>
    <submittedName>
        <fullName evidence="8">Uncharacterized protein</fullName>
    </submittedName>
</protein>
<gene>
    <name evidence="8" type="ORF">SETTUDRAFT_163694</name>
</gene>
<dbReference type="PANTHER" id="PTHR15549">
    <property type="entry name" value="PAIRED IMMUNOGLOBULIN-LIKE TYPE 2 RECEPTOR"/>
    <property type="match status" value="1"/>
</dbReference>
<dbReference type="GeneID" id="19398853"/>
<evidence type="ECO:0000256" key="7">
    <source>
        <dbReference type="SAM" id="SignalP"/>
    </source>
</evidence>
<keyword evidence="7" id="KW-0732">Signal</keyword>
<feature type="signal peptide" evidence="7">
    <location>
        <begin position="1"/>
        <end position="16"/>
    </location>
</feature>
<feature type="chain" id="PRO_5004354031" evidence="7">
    <location>
        <begin position="17"/>
        <end position="234"/>
    </location>
</feature>
<organism evidence="8 9">
    <name type="scientific">Exserohilum turcicum (strain 28A)</name>
    <name type="common">Northern leaf blight fungus</name>
    <name type="synonym">Setosphaeria turcica</name>
    <dbReference type="NCBI Taxonomy" id="671987"/>
    <lineage>
        <taxon>Eukaryota</taxon>
        <taxon>Fungi</taxon>
        <taxon>Dikarya</taxon>
        <taxon>Ascomycota</taxon>
        <taxon>Pezizomycotina</taxon>
        <taxon>Dothideomycetes</taxon>
        <taxon>Pleosporomycetidae</taxon>
        <taxon>Pleosporales</taxon>
        <taxon>Pleosporineae</taxon>
        <taxon>Pleosporaceae</taxon>
        <taxon>Exserohilum</taxon>
    </lineage>
</organism>
<dbReference type="HOGENOM" id="CLU_097981_0_0_1"/>
<dbReference type="eggNOG" id="ENOG502SMYU">
    <property type="taxonomic scope" value="Eukaryota"/>
</dbReference>
<keyword evidence="3 6" id="KW-1133">Transmembrane helix</keyword>
<evidence type="ECO:0000313" key="9">
    <source>
        <dbReference type="Proteomes" id="UP000016935"/>
    </source>
</evidence>
<dbReference type="InterPro" id="IPR051694">
    <property type="entry name" value="Immunoregulatory_rcpt-like"/>
</dbReference>
<dbReference type="EMBL" id="KB908703">
    <property type="protein sequence ID" value="EOA84897.1"/>
    <property type="molecule type" value="Genomic_DNA"/>
</dbReference>
<keyword evidence="2 6" id="KW-0812">Transmembrane</keyword>
<evidence type="ECO:0000313" key="8">
    <source>
        <dbReference type="EMBL" id="EOA84897.1"/>
    </source>
</evidence>
<evidence type="ECO:0000256" key="1">
    <source>
        <dbReference type="ARBA" id="ARBA00004167"/>
    </source>
</evidence>
<keyword evidence="4 6" id="KW-0472">Membrane</keyword>
<dbReference type="GO" id="GO:0016020">
    <property type="term" value="C:membrane"/>
    <property type="evidence" value="ECO:0007669"/>
    <property type="project" value="UniProtKB-SubCell"/>
</dbReference>
<dbReference type="STRING" id="671987.R0K9E3"/>
<sequence length="234" mass="24744">MKNLFSLVLQATHILAVSQIAIFSDEHCQDSLRGLEGPNGYPNGTCTDLRRNGPYGSFQVVGLDPGCTVTIYAKDTTADICSGYAEEIRPVECHNSTFVYYSIDFCDVNAVNQPSLSKTTSAPTASATSSSSPSSSGLSSGAIAGAVVGGVAGLAIIVGLIAFFMLKKRRKTQNTTPEVTEHVAATPAEVHGKHVQELGVGAVAYKQNAVEVEHPPAELEGTEMRADEQSRPFH</sequence>
<dbReference type="OrthoDB" id="4157427at2759"/>
<reference evidence="8 9" key="2">
    <citation type="journal article" date="2013" name="PLoS Genet.">
        <title>Comparative genome structure, secondary metabolite, and effector coding capacity across Cochliobolus pathogens.</title>
        <authorList>
            <person name="Condon B.J."/>
            <person name="Leng Y."/>
            <person name="Wu D."/>
            <person name="Bushley K.E."/>
            <person name="Ohm R.A."/>
            <person name="Otillar R."/>
            <person name="Martin J."/>
            <person name="Schackwitz W."/>
            <person name="Grimwood J."/>
            <person name="MohdZainudin N."/>
            <person name="Xue C."/>
            <person name="Wang R."/>
            <person name="Manning V.A."/>
            <person name="Dhillon B."/>
            <person name="Tu Z.J."/>
            <person name="Steffenson B.J."/>
            <person name="Salamov A."/>
            <person name="Sun H."/>
            <person name="Lowry S."/>
            <person name="LaButti K."/>
            <person name="Han J."/>
            <person name="Copeland A."/>
            <person name="Lindquist E."/>
            <person name="Barry K."/>
            <person name="Schmutz J."/>
            <person name="Baker S.E."/>
            <person name="Ciuffetti L.M."/>
            <person name="Grigoriev I.V."/>
            <person name="Zhong S."/>
            <person name="Turgeon B.G."/>
        </authorList>
    </citation>
    <scope>NUCLEOTIDE SEQUENCE [LARGE SCALE GENOMIC DNA]</scope>
    <source>
        <strain evidence="9">28A</strain>
    </source>
</reference>
<dbReference type="Proteomes" id="UP000016935">
    <property type="component" value="Unassembled WGS sequence"/>
</dbReference>
<proteinExistence type="predicted"/>
<keyword evidence="9" id="KW-1185">Reference proteome</keyword>
<dbReference type="RefSeq" id="XP_008027415.1">
    <property type="nucleotide sequence ID" value="XM_008029224.1"/>
</dbReference>
<evidence type="ECO:0000256" key="6">
    <source>
        <dbReference type="SAM" id="Phobius"/>
    </source>
</evidence>
<evidence type="ECO:0000256" key="4">
    <source>
        <dbReference type="ARBA" id="ARBA00023136"/>
    </source>
</evidence>
<accession>R0K9E3</accession>
<comment type="subcellular location">
    <subcellularLocation>
        <location evidence="1">Membrane</location>
        <topology evidence="1">Single-pass membrane protein</topology>
    </subcellularLocation>
</comment>
<reference evidence="8 9" key="1">
    <citation type="journal article" date="2012" name="PLoS Pathog.">
        <title>Diverse lifestyles and strategies of plant pathogenesis encoded in the genomes of eighteen Dothideomycetes fungi.</title>
        <authorList>
            <person name="Ohm R.A."/>
            <person name="Feau N."/>
            <person name="Henrissat B."/>
            <person name="Schoch C.L."/>
            <person name="Horwitz B.A."/>
            <person name="Barry K.W."/>
            <person name="Condon B.J."/>
            <person name="Copeland A.C."/>
            <person name="Dhillon B."/>
            <person name="Glaser F."/>
            <person name="Hesse C.N."/>
            <person name="Kosti I."/>
            <person name="LaButti K."/>
            <person name="Lindquist E.A."/>
            <person name="Lucas S."/>
            <person name="Salamov A.A."/>
            <person name="Bradshaw R.E."/>
            <person name="Ciuffetti L."/>
            <person name="Hamelin R.C."/>
            <person name="Kema G.H.J."/>
            <person name="Lawrence C."/>
            <person name="Scott J.A."/>
            <person name="Spatafora J.W."/>
            <person name="Turgeon B.G."/>
            <person name="de Wit P.J.G.M."/>
            <person name="Zhong S."/>
            <person name="Goodwin S.B."/>
            <person name="Grigoriev I.V."/>
        </authorList>
    </citation>
    <scope>NUCLEOTIDE SEQUENCE [LARGE SCALE GENOMIC DNA]</scope>
    <source>
        <strain evidence="9">28A</strain>
    </source>
</reference>
<dbReference type="AlphaFoldDB" id="R0K9E3"/>
<dbReference type="GO" id="GO:0071944">
    <property type="term" value="C:cell periphery"/>
    <property type="evidence" value="ECO:0007669"/>
    <property type="project" value="UniProtKB-ARBA"/>
</dbReference>
<feature type="region of interest" description="Disordered" evidence="5">
    <location>
        <begin position="117"/>
        <end position="138"/>
    </location>
</feature>